<dbReference type="RefSeq" id="WP_327591459.1">
    <property type="nucleotide sequence ID" value="NZ_BAABCE010000029.1"/>
</dbReference>
<evidence type="ECO:0000313" key="4">
    <source>
        <dbReference type="Proteomes" id="UP001500707"/>
    </source>
</evidence>
<name>A0ABP6YVN6_9ACTN</name>
<sequence>MSAPARAARDEPQAPALVISDSSDTDPIGLHTCSVPRLHLPSPLFRPEEYQRAPLVLLDDRAYLGFTLRHVPHRPGLIVVLADPDDASVYPRAAAIGADAVIRAGENLAWLHLRLHDATGCRYVDWQELLAGGGAEPPPAAS</sequence>
<keyword evidence="4" id="KW-1185">Reference proteome</keyword>
<proteinExistence type="predicted"/>
<organism evidence="3 4">
    <name type="scientific">Streptomyces osmaniensis</name>
    <dbReference type="NCBI Taxonomy" id="593134"/>
    <lineage>
        <taxon>Bacteria</taxon>
        <taxon>Bacillati</taxon>
        <taxon>Actinomycetota</taxon>
        <taxon>Actinomycetes</taxon>
        <taxon>Kitasatosporales</taxon>
        <taxon>Streptomycetaceae</taxon>
        <taxon>Streptomyces</taxon>
    </lineage>
</organism>
<protein>
    <recommendedName>
        <fullName evidence="2">Rv3660c-like CheY-like N-terminal domain-containing protein</fullName>
    </recommendedName>
</protein>
<evidence type="ECO:0000259" key="2">
    <source>
        <dbReference type="Pfam" id="PF26563"/>
    </source>
</evidence>
<dbReference type="InterPro" id="IPR059050">
    <property type="entry name" value="Rv3660c_N"/>
</dbReference>
<gene>
    <name evidence="3" type="ORF">GCM10022295_87510</name>
</gene>
<reference evidence="4" key="1">
    <citation type="journal article" date="2019" name="Int. J. Syst. Evol. Microbiol.">
        <title>The Global Catalogue of Microorganisms (GCM) 10K type strain sequencing project: providing services to taxonomists for standard genome sequencing and annotation.</title>
        <authorList>
            <consortium name="The Broad Institute Genomics Platform"/>
            <consortium name="The Broad Institute Genome Sequencing Center for Infectious Disease"/>
            <person name="Wu L."/>
            <person name="Ma J."/>
        </authorList>
    </citation>
    <scope>NUCLEOTIDE SEQUENCE [LARGE SCALE GENOMIC DNA]</scope>
    <source>
        <strain evidence="4">JCM 17656</strain>
    </source>
</reference>
<dbReference type="EMBL" id="BAABCE010000029">
    <property type="protein sequence ID" value="GAA3592401.1"/>
    <property type="molecule type" value="Genomic_DNA"/>
</dbReference>
<dbReference type="Proteomes" id="UP001500707">
    <property type="component" value="Unassembled WGS sequence"/>
</dbReference>
<feature type="domain" description="Rv3660c-like CheY-like N-terminal" evidence="2">
    <location>
        <begin position="48"/>
        <end position="119"/>
    </location>
</feature>
<evidence type="ECO:0000256" key="1">
    <source>
        <dbReference type="SAM" id="MobiDB-lite"/>
    </source>
</evidence>
<comment type="caution">
    <text evidence="3">The sequence shown here is derived from an EMBL/GenBank/DDBJ whole genome shotgun (WGS) entry which is preliminary data.</text>
</comment>
<evidence type="ECO:0000313" key="3">
    <source>
        <dbReference type="EMBL" id="GAA3592401.1"/>
    </source>
</evidence>
<dbReference type="Pfam" id="PF26563">
    <property type="entry name" value="Rv3660c_N"/>
    <property type="match status" value="1"/>
</dbReference>
<accession>A0ABP6YVN6</accession>
<feature type="region of interest" description="Disordered" evidence="1">
    <location>
        <begin position="1"/>
        <end position="23"/>
    </location>
</feature>